<evidence type="ECO:0000313" key="2">
    <source>
        <dbReference type="EMBL" id="KAL1646321.1"/>
    </source>
</evidence>
<accession>A0ABR3TWN1</accession>
<dbReference type="InterPro" id="IPR050466">
    <property type="entry name" value="Carboxylest/Gibb_receptor"/>
</dbReference>
<dbReference type="EMBL" id="JAKEKT020000016">
    <property type="protein sequence ID" value="KAL1646321.1"/>
    <property type="molecule type" value="Genomic_DNA"/>
</dbReference>
<organism evidence="2 3">
    <name type="scientific">Diplodia intermedia</name>
    <dbReference type="NCBI Taxonomy" id="856260"/>
    <lineage>
        <taxon>Eukaryota</taxon>
        <taxon>Fungi</taxon>
        <taxon>Dikarya</taxon>
        <taxon>Ascomycota</taxon>
        <taxon>Pezizomycotina</taxon>
        <taxon>Dothideomycetes</taxon>
        <taxon>Dothideomycetes incertae sedis</taxon>
        <taxon>Botryosphaeriales</taxon>
        <taxon>Botryosphaeriaceae</taxon>
        <taxon>Diplodia</taxon>
    </lineage>
</organism>
<name>A0ABR3TWN1_9PEZI</name>
<comment type="caution">
    <text evidence="2">The sequence shown here is derived from an EMBL/GenBank/DDBJ whole genome shotgun (WGS) entry which is preliminary data.</text>
</comment>
<dbReference type="Proteomes" id="UP001521184">
    <property type="component" value="Unassembled WGS sequence"/>
</dbReference>
<dbReference type="Pfam" id="PF07859">
    <property type="entry name" value="Abhydrolase_3"/>
    <property type="match status" value="1"/>
</dbReference>
<dbReference type="InterPro" id="IPR013094">
    <property type="entry name" value="AB_hydrolase_3"/>
</dbReference>
<evidence type="ECO:0000259" key="1">
    <source>
        <dbReference type="Pfam" id="PF07859"/>
    </source>
</evidence>
<gene>
    <name evidence="2" type="ORF">SLS58_003278</name>
</gene>
<dbReference type="Gene3D" id="3.40.50.1820">
    <property type="entry name" value="alpha/beta hydrolase"/>
    <property type="match status" value="1"/>
</dbReference>
<dbReference type="PANTHER" id="PTHR23024">
    <property type="entry name" value="ARYLACETAMIDE DEACETYLASE"/>
    <property type="match status" value="1"/>
</dbReference>
<proteinExistence type="predicted"/>
<feature type="domain" description="Alpha/beta hydrolase fold-3" evidence="1">
    <location>
        <begin position="36"/>
        <end position="141"/>
    </location>
</feature>
<dbReference type="InterPro" id="IPR029058">
    <property type="entry name" value="AB_hydrolase_fold"/>
</dbReference>
<sequence length="237" mass="24779">MPTLTLPYKHDPATNTPIPAQIHYSSSSSSTPRPVVLVFHAGGFASGSTAMIPPSQIAYLTDTLGVIVVTPAYRLCPQVSLRDGPVADARDCLAWVRAPGAGGMAEALARETSTSGAPVVADVGRVGAMGHSAGGMLALELGNEPNPPAAILDFYGVKYLSDPFWTAPLAAFAGVPDAPAALRARVHAESPVPLAAPPMFVDGRPDLGTPRSAWMIHAIKRGTWLRGVEEKERVLVD</sequence>
<reference evidence="2 3" key="1">
    <citation type="journal article" date="2023" name="Plant Dis.">
        <title>First Report of Diplodia intermedia Causing Canker and Dieback Diseases on Apple Trees in Canada.</title>
        <authorList>
            <person name="Ellouze W."/>
            <person name="Ilyukhin E."/>
            <person name="Sulman M."/>
            <person name="Ali S."/>
        </authorList>
    </citation>
    <scope>NUCLEOTIDE SEQUENCE [LARGE SCALE GENOMIC DNA]</scope>
    <source>
        <strain evidence="2 3">M45-28</strain>
    </source>
</reference>
<protein>
    <recommendedName>
        <fullName evidence="1">Alpha/beta hydrolase fold-3 domain-containing protein</fullName>
    </recommendedName>
</protein>
<dbReference type="SUPFAM" id="SSF53474">
    <property type="entry name" value="alpha/beta-Hydrolases"/>
    <property type="match status" value="1"/>
</dbReference>
<evidence type="ECO:0000313" key="3">
    <source>
        <dbReference type="Proteomes" id="UP001521184"/>
    </source>
</evidence>
<dbReference type="PANTHER" id="PTHR23024:SF24">
    <property type="entry name" value="ALPHA_BETA HYDROLASE FOLD-3 DOMAIN-CONTAINING PROTEIN"/>
    <property type="match status" value="1"/>
</dbReference>
<keyword evidence="3" id="KW-1185">Reference proteome</keyword>